<dbReference type="Pfam" id="PF02504">
    <property type="entry name" value="FA_synthesis"/>
    <property type="match status" value="1"/>
</dbReference>
<evidence type="ECO:0000256" key="10">
    <source>
        <dbReference type="HAMAP-Rule" id="MF_00019"/>
    </source>
</evidence>
<dbReference type="HAMAP" id="MF_00019">
    <property type="entry name" value="PlsX"/>
    <property type="match status" value="1"/>
</dbReference>
<dbReference type="UniPathway" id="UPA00085"/>
<dbReference type="GO" id="GO:0005737">
    <property type="term" value="C:cytoplasm"/>
    <property type="evidence" value="ECO:0007669"/>
    <property type="project" value="UniProtKB-SubCell"/>
</dbReference>
<dbReference type="PANTHER" id="PTHR30100:SF1">
    <property type="entry name" value="PHOSPHATE ACYLTRANSFERASE"/>
    <property type="match status" value="1"/>
</dbReference>
<dbReference type="EC" id="2.3.1.274" evidence="8 10"/>
<evidence type="ECO:0000256" key="5">
    <source>
        <dbReference type="ARBA" id="ARBA00023098"/>
    </source>
</evidence>
<comment type="similarity">
    <text evidence="10">Belongs to the PlsX family.</text>
</comment>
<evidence type="ECO:0000256" key="4">
    <source>
        <dbReference type="ARBA" id="ARBA00022679"/>
    </source>
</evidence>
<evidence type="ECO:0000256" key="7">
    <source>
        <dbReference type="ARBA" id="ARBA00023264"/>
    </source>
</evidence>
<keyword evidence="11" id="KW-0012">Acyltransferase</keyword>
<comment type="pathway">
    <text evidence="10">Lipid metabolism; phospholipid metabolism.</text>
</comment>
<dbReference type="SUPFAM" id="SSF53659">
    <property type="entry name" value="Isocitrate/Isopropylmalate dehydrogenase-like"/>
    <property type="match status" value="1"/>
</dbReference>
<keyword evidence="6 10" id="KW-0594">Phospholipid biosynthesis</keyword>
<sequence length="343" mass="37133">MSNRVILSVDAMGGDFGPRVTLPACTSVLKKHPALEILLVGEADLLNKQLGRMRLSDDIKARLTIVASGDSVQMDDKPSAAIRHRQDSSMAVAVKMVAEGSAAACVSAGNTGALMAFGRQHLKMQPGIDRPAIIASVPTMQGHCYMLDLGANVDCSEEHLLQFAIMGSVMFEALEGVPARIGLLNIGEEAIKGNEQVRLAHELIRQQKGLNYIGFIEGNDVFAGKADVIVCDGFVGNIALKSSEGLAKLISRKVRRSFTRNLYRRLLAFLAYPVLRELQEQMDPSRRNGATLLGLQGIVMKSHGGANKNCFAYALEQAIIEVEQNVPSKISERLASYLTSKDQ</sequence>
<comment type="subunit">
    <text evidence="9 10">Homodimer. Probably interacts with PlsY.</text>
</comment>
<keyword evidence="5 10" id="KW-0443">Lipid metabolism</keyword>
<dbReference type="KEGG" id="ncu:F0U83_10170"/>
<evidence type="ECO:0000256" key="6">
    <source>
        <dbReference type="ARBA" id="ARBA00023209"/>
    </source>
</evidence>
<dbReference type="RefSeq" id="WP_138987642.1">
    <property type="nucleotide sequence ID" value="NZ_CP043869.1"/>
</dbReference>
<keyword evidence="4 10" id="KW-0808">Transferase</keyword>
<protein>
    <recommendedName>
        <fullName evidence="8 10">Phosphate acyltransferase</fullName>
        <ecNumber evidence="8 10">2.3.1.274</ecNumber>
    </recommendedName>
    <alternativeName>
        <fullName evidence="10">Acyl-ACP phosphotransacylase</fullName>
    </alternativeName>
    <alternativeName>
        <fullName evidence="10">Acyl-[acyl-carrier-protein]--phosphate acyltransferase</fullName>
    </alternativeName>
    <alternativeName>
        <fullName evidence="10">Phosphate-acyl-ACP acyltransferase</fullName>
    </alternativeName>
</protein>
<dbReference type="InterPro" id="IPR012281">
    <property type="entry name" value="Phospholipid_synth_PlsX-like"/>
</dbReference>
<proteinExistence type="inferred from homology"/>
<evidence type="ECO:0000256" key="1">
    <source>
        <dbReference type="ARBA" id="ARBA00001232"/>
    </source>
</evidence>
<dbReference type="NCBIfam" id="TIGR00182">
    <property type="entry name" value="plsX"/>
    <property type="match status" value="1"/>
</dbReference>
<dbReference type="AlphaFoldDB" id="A0A5P1RBM3"/>
<dbReference type="GO" id="GO:0043811">
    <property type="term" value="F:phosphate:acyl-[acyl carrier protein] acyltransferase activity"/>
    <property type="evidence" value="ECO:0007669"/>
    <property type="project" value="UniProtKB-UniRule"/>
</dbReference>
<evidence type="ECO:0000256" key="3">
    <source>
        <dbReference type="ARBA" id="ARBA00022516"/>
    </source>
</evidence>
<keyword evidence="7 10" id="KW-1208">Phospholipid metabolism</keyword>
<evidence type="ECO:0000256" key="9">
    <source>
        <dbReference type="ARBA" id="ARBA00046608"/>
    </source>
</evidence>
<comment type="function">
    <text evidence="10">Catalyzes the reversible formation of acyl-phosphate (acyl-PO(4)) from acyl-[acyl-carrier-protein] (acyl-ACP). This enzyme utilizes acyl-ACP as fatty acyl donor, but not acyl-CoA.</text>
</comment>
<dbReference type="EMBL" id="CP043869">
    <property type="protein sequence ID" value="QEQ97049.1"/>
    <property type="molecule type" value="Genomic_DNA"/>
</dbReference>
<comment type="subcellular location">
    <subcellularLocation>
        <location evidence="10">Cytoplasm</location>
    </subcellularLocation>
    <text evidence="10">Associated with the membrane possibly through PlsY.</text>
</comment>
<dbReference type="GO" id="GO:0006633">
    <property type="term" value="P:fatty acid biosynthetic process"/>
    <property type="evidence" value="ECO:0007669"/>
    <property type="project" value="UniProtKB-UniRule"/>
</dbReference>
<dbReference type="PIRSF" id="PIRSF002465">
    <property type="entry name" value="Phsphlp_syn_PlsX"/>
    <property type="match status" value="1"/>
</dbReference>
<dbReference type="InterPro" id="IPR003664">
    <property type="entry name" value="FA_synthesis"/>
</dbReference>
<comment type="catalytic activity">
    <reaction evidence="1 10">
        <text>a fatty acyl-[ACP] + phosphate = an acyl phosphate + holo-[ACP]</text>
        <dbReference type="Rhea" id="RHEA:42292"/>
        <dbReference type="Rhea" id="RHEA-COMP:9685"/>
        <dbReference type="Rhea" id="RHEA-COMP:14125"/>
        <dbReference type="ChEBI" id="CHEBI:43474"/>
        <dbReference type="ChEBI" id="CHEBI:59918"/>
        <dbReference type="ChEBI" id="CHEBI:64479"/>
        <dbReference type="ChEBI" id="CHEBI:138651"/>
        <dbReference type="EC" id="2.3.1.274"/>
    </reaction>
</comment>
<evidence type="ECO:0000313" key="11">
    <source>
        <dbReference type="EMBL" id="QEQ97049.1"/>
    </source>
</evidence>
<keyword evidence="2 10" id="KW-0963">Cytoplasm</keyword>
<organism evidence="11 12">
    <name type="scientific">Neptunomonas concharum</name>
    <dbReference type="NCBI Taxonomy" id="1031538"/>
    <lineage>
        <taxon>Bacteria</taxon>
        <taxon>Pseudomonadati</taxon>
        <taxon>Pseudomonadota</taxon>
        <taxon>Gammaproteobacteria</taxon>
        <taxon>Oceanospirillales</taxon>
        <taxon>Oceanospirillaceae</taxon>
        <taxon>Neptunomonas</taxon>
    </lineage>
</organism>
<accession>A0A5P1RBM3</accession>
<dbReference type="GO" id="GO:0008654">
    <property type="term" value="P:phospholipid biosynthetic process"/>
    <property type="evidence" value="ECO:0007669"/>
    <property type="project" value="UniProtKB-KW"/>
</dbReference>
<reference evidence="11 12" key="1">
    <citation type="journal article" date="2019" name="Biochem. Eng. J.">
        <title>Metabolic engineering of the marine bacteria Neptunomonas concharum for the production of acetoin and meso-2,3-butanediol from acetate.</title>
        <authorList>
            <person name="Li W."/>
            <person name="Pu N."/>
            <person name="Liu C.-X."/>
            <person name="Yuan Q.-P."/>
            <person name="Li Z.-J."/>
        </authorList>
    </citation>
    <scope>NUCLEOTIDE SEQUENCE [LARGE SCALE GENOMIC DNA]</scope>
    <source>
        <strain evidence="11 12">JCM17730</strain>
    </source>
</reference>
<keyword evidence="12" id="KW-1185">Reference proteome</keyword>
<gene>
    <name evidence="10 11" type="primary">plsX</name>
    <name evidence="11" type="ORF">F0U83_10170</name>
</gene>
<dbReference type="Gene3D" id="3.40.718.10">
    <property type="entry name" value="Isopropylmalate Dehydrogenase"/>
    <property type="match status" value="1"/>
</dbReference>
<dbReference type="Proteomes" id="UP000324760">
    <property type="component" value="Chromosome"/>
</dbReference>
<evidence type="ECO:0000256" key="2">
    <source>
        <dbReference type="ARBA" id="ARBA00022490"/>
    </source>
</evidence>
<evidence type="ECO:0000256" key="8">
    <source>
        <dbReference type="ARBA" id="ARBA00024069"/>
    </source>
</evidence>
<evidence type="ECO:0000313" key="12">
    <source>
        <dbReference type="Proteomes" id="UP000324760"/>
    </source>
</evidence>
<keyword evidence="3 10" id="KW-0444">Lipid biosynthesis</keyword>
<name>A0A5P1RBM3_9GAMM</name>
<dbReference type="PANTHER" id="PTHR30100">
    <property type="entry name" value="FATTY ACID/PHOSPHOLIPID SYNTHESIS PROTEIN PLSX"/>
    <property type="match status" value="1"/>
</dbReference>
<dbReference type="OrthoDB" id="9806408at2"/>